<organism evidence="2 3">
    <name type="scientific">Rubroshorea leprosula</name>
    <dbReference type="NCBI Taxonomy" id="152421"/>
    <lineage>
        <taxon>Eukaryota</taxon>
        <taxon>Viridiplantae</taxon>
        <taxon>Streptophyta</taxon>
        <taxon>Embryophyta</taxon>
        <taxon>Tracheophyta</taxon>
        <taxon>Spermatophyta</taxon>
        <taxon>Magnoliopsida</taxon>
        <taxon>eudicotyledons</taxon>
        <taxon>Gunneridae</taxon>
        <taxon>Pentapetalae</taxon>
        <taxon>rosids</taxon>
        <taxon>malvids</taxon>
        <taxon>Malvales</taxon>
        <taxon>Dipterocarpaceae</taxon>
        <taxon>Rubroshorea</taxon>
    </lineage>
</organism>
<protein>
    <submittedName>
        <fullName evidence="2">Uncharacterized protein</fullName>
    </submittedName>
</protein>
<reference evidence="2 3" key="1">
    <citation type="journal article" date="2021" name="Commun. Biol.">
        <title>The genome of Shorea leprosula (Dipterocarpaceae) highlights the ecological relevance of drought in aseasonal tropical rainforests.</title>
        <authorList>
            <person name="Ng K.K.S."/>
            <person name="Kobayashi M.J."/>
            <person name="Fawcett J.A."/>
            <person name="Hatakeyama M."/>
            <person name="Paape T."/>
            <person name="Ng C.H."/>
            <person name="Ang C.C."/>
            <person name="Tnah L.H."/>
            <person name="Lee C.T."/>
            <person name="Nishiyama T."/>
            <person name="Sese J."/>
            <person name="O'Brien M.J."/>
            <person name="Copetti D."/>
            <person name="Mohd Noor M.I."/>
            <person name="Ong R.C."/>
            <person name="Putra M."/>
            <person name="Sireger I.Z."/>
            <person name="Indrioko S."/>
            <person name="Kosugi Y."/>
            <person name="Izuno A."/>
            <person name="Isagi Y."/>
            <person name="Lee S.L."/>
            <person name="Shimizu K.K."/>
        </authorList>
    </citation>
    <scope>NUCLEOTIDE SEQUENCE [LARGE SCALE GENOMIC DNA]</scope>
    <source>
        <strain evidence="2">214</strain>
    </source>
</reference>
<feature type="transmembrane region" description="Helical" evidence="1">
    <location>
        <begin position="17"/>
        <end position="40"/>
    </location>
</feature>
<dbReference type="PANTHER" id="PTHR31325">
    <property type="entry name" value="OS01G0798800 PROTEIN-RELATED"/>
    <property type="match status" value="1"/>
</dbReference>
<keyword evidence="1" id="KW-1133">Transmembrane helix</keyword>
<sequence>MSLSNENFIIASALSGYYAYLVAFAPRLICTNATVSMFIFDQVIKEARGIPLSSVLDNDIYQKLMNQPDRGGHRIIQRGARLANDLQQIQNRERDFLWKVLADFWAEYMLLLSPSGDPMAHVEHLAKGGEFVTHLWLCSRMQAFSTMAQLCNSKNGPFTLCVTIFNVIGPHASLE</sequence>
<evidence type="ECO:0000313" key="3">
    <source>
        <dbReference type="Proteomes" id="UP001054252"/>
    </source>
</evidence>
<keyword evidence="3" id="KW-1185">Reference proteome</keyword>
<keyword evidence="1" id="KW-0812">Transmembrane</keyword>
<accession>A0AAV5LMS8</accession>
<comment type="caution">
    <text evidence="2">The sequence shown here is derived from an EMBL/GenBank/DDBJ whole genome shotgun (WGS) entry which is preliminary data.</text>
</comment>
<evidence type="ECO:0000313" key="2">
    <source>
        <dbReference type="EMBL" id="GKV38199.1"/>
    </source>
</evidence>
<proteinExistence type="predicted"/>
<name>A0AAV5LMS8_9ROSI</name>
<evidence type="ECO:0000256" key="1">
    <source>
        <dbReference type="SAM" id="Phobius"/>
    </source>
</evidence>
<dbReference type="EMBL" id="BPVZ01000127">
    <property type="protein sequence ID" value="GKV38199.1"/>
    <property type="molecule type" value="Genomic_DNA"/>
</dbReference>
<gene>
    <name evidence="2" type="ORF">SLEP1_g46134</name>
</gene>
<dbReference type="Pfam" id="PF04578">
    <property type="entry name" value="DUF594"/>
    <property type="match status" value="1"/>
</dbReference>
<dbReference type="Proteomes" id="UP001054252">
    <property type="component" value="Unassembled WGS sequence"/>
</dbReference>
<dbReference type="AlphaFoldDB" id="A0AAV5LMS8"/>
<dbReference type="InterPro" id="IPR007658">
    <property type="entry name" value="DUF594"/>
</dbReference>
<keyword evidence="1" id="KW-0472">Membrane</keyword>